<dbReference type="Pfam" id="PF08545">
    <property type="entry name" value="ACP_syn_III"/>
    <property type="match status" value="1"/>
</dbReference>
<dbReference type="InterPro" id="IPR016039">
    <property type="entry name" value="Thiolase-like"/>
</dbReference>
<feature type="domain" description="Beta-ketoacyl-[acyl-carrier-protein] synthase III N-terminal" evidence="11">
    <location>
        <begin position="126"/>
        <end position="206"/>
    </location>
</feature>
<dbReference type="PANTHER" id="PTHR34069">
    <property type="entry name" value="3-OXOACYL-[ACYL-CARRIER-PROTEIN] SYNTHASE 3"/>
    <property type="match status" value="1"/>
</dbReference>
<evidence type="ECO:0000256" key="1">
    <source>
        <dbReference type="ARBA" id="ARBA00008642"/>
    </source>
</evidence>
<reference evidence="12 13" key="1">
    <citation type="submission" date="2016-10" db="EMBL/GenBank/DDBJ databases">
        <authorList>
            <person name="de Groot N.N."/>
        </authorList>
    </citation>
    <scope>NUCLEOTIDE SEQUENCE [LARGE SCALE GENOMIC DNA]</scope>
    <source>
        <strain evidence="12 13">CGMCC 4.5727</strain>
    </source>
</reference>
<keyword evidence="13" id="KW-1185">Reference proteome</keyword>
<dbReference type="InterPro" id="IPR004655">
    <property type="entry name" value="FabH"/>
</dbReference>
<evidence type="ECO:0000259" key="11">
    <source>
        <dbReference type="Pfam" id="PF08545"/>
    </source>
</evidence>
<evidence type="ECO:0000256" key="2">
    <source>
        <dbReference type="ARBA" id="ARBA00022490"/>
    </source>
</evidence>
<dbReference type="HAMAP" id="MF_01815">
    <property type="entry name" value="FabH"/>
    <property type="match status" value="1"/>
</dbReference>
<dbReference type="Proteomes" id="UP000199155">
    <property type="component" value="Unassembled WGS sequence"/>
</dbReference>
<dbReference type="UniPathway" id="UPA00094"/>
<comment type="domain">
    <text evidence="9">The last Arg residue of the ACP-binding site is essential for the weak association between ACP/AcpP and FabH.</text>
</comment>
<organism evidence="12 13">
    <name type="scientific">Streptomyces indicus</name>
    <dbReference type="NCBI Taxonomy" id="417292"/>
    <lineage>
        <taxon>Bacteria</taxon>
        <taxon>Bacillati</taxon>
        <taxon>Actinomycetota</taxon>
        <taxon>Actinomycetes</taxon>
        <taxon>Kitasatosporales</taxon>
        <taxon>Streptomycetaceae</taxon>
        <taxon>Streptomyces</taxon>
    </lineage>
</organism>
<dbReference type="GO" id="GO:0004315">
    <property type="term" value="F:3-oxoacyl-[acyl-carrier-protein] synthase activity"/>
    <property type="evidence" value="ECO:0007669"/>
    <property type="project" value="InterPro"/>
</dbReference>
<accession>A0A1G9AVL4</accession>
<evidence type="ECO:0000259" key="10">
    <source>
        <dbReference type="Pfam" id="PF08541"/>
    </source>
</evidence>
<keyword evidence="5 9" id="KW-0276">Fatty acid metabolism</keyword>
<dbReference type="InterPro" id="IPR013751">
    <property type="entry name" value="ACP_syn_III_N"/>
</dbReference>
<dbReference type="EMBL" id="FNFF01000006">
    <property type="protein sequence ID" value="SDK31322.1"/>
    <property type="molecule type" value="Genomic_DNA"/>
</dbReference>
<evidence type="ECO:0000313" key="12">
    <source>
        <dbReference type="EMBL" id="SDK31322.1"/>
    </source>
</evidence>
<evidence type="ECO:0000256" key="5">
    <source>
        <dbReference type="ARBA" id="ARBA00022832"/>
    </source>
</evidence>
<keyword evidence="3 9" id="KW-0444">Lipid biosynthesis</keyword>
<evidence type="ECO:0000256" key="3">
    <source>
        <dbReference type="ARBA" id="ARBA00022516"/>
    </source>
</evidence>
<comment type="function">
    <text evidence="9">Catalyzes the condensation reaction of fatty acid synthesis by the addition to an acyl acceptor of two carbons from malonyl-ACP. Catalyzes the first condensation reaction which initiates fatty acid synthesis and may therefore play a role in governing the total rate of fatty acid production. Possesses both acetoacetyl-ACP synthase and acetyl transacylase activities. Its substrate specificity determines the biosynthesis of branched-chain and/or straight-chain of fatty acids.</text>
</comment>
<dbReference type="InterPro" id="IPR013747">
    <property type="entry name" value="ACP_syn_III_C"/>
</dbReference>
<dbReference type="CDD" id="cd00830">
    <property type="entry name" value="KAS_III"/>
    <property type="match status" value="1"/>
</dbReference>
<keyword evidence="9" id="KW-0511">Multifunctional enzyme</keyword>
<dbReference type="PANTHER" id="PTHR34069:SF2">
    <property type="entry name" value="BETA-KETOACYL-[ACYL-CARRIER-PROTEIN] SYNTHASE III"/>
    <property type="match status" value="1"/>
</dbReference>
<dbReference type="GO" id="GO:0033818">
    <property type="term" value="F:beta-ketoacyl-acyl-carrier-protein synthase III activity"/>
    <property type="evidence" value="ECO:0007669"/>
    <property type="project" value="UniProtKB-UniRule"/>
</dbReference>
<evidence type="ECO:0000256" key="4">
    <source>
        <dbReference type="ARBA" id="ARBA00022679"/>
    </source>
</evidence>
<evidence type="ECO:0000256" key="7">
    <source>
        <dbReference type="ARBA" id="ARBA00023160"/>
    </source>
</evidence>
<feature type="active site" evidence="9">
    <location>
        <position position="278"/>
    </location>
</feature>
<keyword evidence="8 9" id="KW-0012">Acyltransferase</keyword>
<name>A0A1G9AVL4_9ACTN</name>
<dbReference type="GO" id="GO:0044550">
    <property type="term" value="P:secondary metabolite biosynthetic process"/>
    <property type="evidence" value="ECO:0007669"/>
    <property type="project" value="TreeGrafter"/>
</dbReference>
<comment type="catalytic activity">
    <reaction evidence="9">
        <text>malonyl-[ACP] + acetyl-CoA + H(+) = 3-oxobutanoyl-[ACP] + CO2 + CoA</text>
        <dbReference type="Rhea" id="RHEA:12080"/>
        <dbReference type="Rhea" id="RHEA-COMP:9623"/>
        <dbReference type="Rhea" id="RHEA-COMP:9625"/>
        <dbReference type="ChEBI" id="CHEBI:15378"/>
        <dbReference type="ChEBI" id="CHEBI:16526"/>
        <dbReference type="ChEBI" id="CHEBI:57287"/>
        <dbReference type="ChEBI" id="CHEBI:57288"/>
        <dbReference type="ChEBI" id="CHEBI:78449"/>
        <dbReference type="ChEBI" id="CHEBI:78450"/>
        <dbReference type="EC" id="2.3.1.180"/>
    </reaction>
</comment>
<keyword evidence="4 9" id="KW-0808">Transferase</keyword>
<dbReference type="SUPFAM" id="SSF53901">
    <property type="entry name" value="Thiolase-like"/>
    <property type="match status" value="1"/>
</dbReference>
<feature type="active site" evidence="9">
    <location>
        <position position="308"/>
    </location>
</feature>
<dbReference type="NCBIfam" id="NF006829">
    <property type="entry name" value="PRK09352.1"/>
    <property type="match status" value="1"/>
</dbReference>
<comment type="pathway">
    <text evidence="9">Lipid metabolism; fatty acid biosynthesis.</text>
</comment>
<evidence type="ECO:0000256" key="6">
    <source>
        <dbReference type="ARBA" id="ARBA00023098"/>
    </source>
</evidence>
<proteinExistence type="inferred from homology"/>
<keyword evidence="2 9" id="KW-0963">Cytoplasm</keyword>
<comment type="similarity">
    <text evidence="1 9">Belongs to the thiolase-like superfamily. FabH family.</text>
</comment>
<dbReference type="AlphaFoldDB" id="A0A1G9AVL4"/>
<dbReference type="Gene3D" id="3.40.47.10">
    <property type="match status" value="1"/>
</dbReference>
<dbReference type="EC" id="2.3.1.180" evidence="9"/>
<sequence length="376" mass="38655">MERQSEAAGGEVPGKLEEFGMERAPVVAGIGMCLPPRSVDNHEMSRELDTTHEWILSRTGIARRRRADAGTSTGDLAVGAAAGALASSGDAGADALVVATTTPDRRCPATGPEVAARLGLGEIPAFDVAAVCTGFLYGLTVASALIRSRTYHRVLVVGAETYSRIVDPLDRGTAVIFGDGAGAVLVRGGDPDEPGALLGTHLGSDGSGADLIAIAAGGARTPHPDPESGRELPREERYFSMRGRQVYGQAVHRMTACARVVLDRAGWAPGSLGAFVGHQANQRILDAVGDKLHIPAERRFGNIRDVGNTAAASIPLALADTAAAGRVRPGARTLLTAFGGGLTWGAATLTWPAAAPVACPPAVRPSTAAPTGRTVE</sequence>
<comment type="subcellular location">
    <subcellularLocation>
        <location evidence="9">Cytoplasm</location>
    </subcellularLocation>
</comment>
<dbReference type="GO" id="GO:0005737">
    <property type="term" value="C:cytoplasm"/>
    <property type="evidence" value="ECO:0007669"/>
    <property type="project" value="UniProtKB-SubCell"/>
</dbReference>
<keyword evidence="7 9" id="KW-0275">Fatty acid biosynthesis</keyword>
<dbReference type="GO" id="GO:0006633">
    <property type="term" value="P:fatty acid biosynthetic process"/>
    <property type="evidence" value="ECO:0007669"/>
    <property type="project" value="UniProtKB-UniRule"/>
</dbReference>
<feature type="region of interest" description="ACP-binding" evidence="9">
    <location>
        <begin position="279"/>
        <end position="283"/>
    </location>
</feature>
<evidence type="ECO:0000256" key="9">
    <source>
        <dbReference type="HAMAP-Rule" id="MF_01815"/>
    </source>
</evidence>
<evidence type="ECO:0000313" key="13">
    <source>
        <dbReference type="Proteomes" id="UP000199155"/>
    </source>
</evidence>
<gene>
    <name evidence="9" type="primary">fabH</name>
    <name evidence="12" type="ORF">SAMN05421806_106178</name>
</gene>
<dbReference type="NCBIfam" id="TIGR00747">
    <property type="entry name" value="fabH"/>
    <property type="match status" value="1"/>
</dbReference>
<feature type="active site" evidence="9">
    <location>
        <position position="132"/>
    </location>
</feature>
<dbReference type="Pfam" id="PF08541">
    <property type="entry name" value="ACP_syn_III_C"/>
    <property type="match status" value="1"/>
</dbReference>
<comment type="subunit">
    <text evidence="9">Homodimer.</text>
</comment>
<keyword evidence="6 9" id="KW-0443">Lipid metabolism</keyword>
<feature type="domain" description="Beta-ketoacyl-[acyl-carrier-protein] synthase III C-terminal" evidence="10">
    <location>
        <begin position="262"/>
        <end position="351"/>
    </location>
</feature>
<dbReference type="STRING" id="417292.SAMN05421806_106178"/>
<protein>
    <recommendedName>
        <fullName evidence="9">Beta-ketoacyl-[acyl-carrier-protein] synthase III</fullName>
        <shortName evidence="9">Beta-ketoacyl-ACP synthase III</shortName>
        <shortName evidence="9">KAS III</shortName>
        <ecNumber evidence="9">2.3.1.180</ecNumber>
    </recommendedName>
    <alternativeName>
        <fullName evidence="9">3-oxoacyl-[acyl-carrier-protein] synthase 3</fullName>
    </alternativeName>
    <alternativeName>
        <fullName evidence="9">3-oxoacyl-[acyl-carrier-protein] synthase III</fullName>
    </alternativeName>
</protein>
<evidence type="ECO:0000256" key="8">
    <source>
        <dbReference type="ARBA" id="ARBA00023315"/>
    </source>
</evidence>